<dbReference type="Proteomes" id="UP001521222">
    <property type="component" value="Unassembled WGS sequence"/>
</dbReference>
<reference evidence="8 9" key="1">
    <citation type="submission" date="2024-02" db="EMBL/GenBank/DDBJ databases">
        <title>De novo assembly and annotation of 12 fungi associated with fruit tree decline syndrome in Ontario, Canada.</title>
        <authorList>
            <person name="Sulman M."/>
            <person name="Ellouze W."/>
            <person name="Ilyukhin E."/>
        </authorList>
    </citation>
    <scope>NUCLEOTIDE SEQUENCE [LARGE SCALE GENOMIC DNA]</scope>
    <source>
        <strain evidence="8 9">M97-236</strain>
    </source>
</reference>
<organism evidence="8 9">
    <name type="scientific">Nothophoma quercina</name>
    <dbReference type="NCBI Taxonomy" id="749835"/>
    <lineage>
        <taxon>Eukaryota</taxon>
        <taxon>Fungi</taxon>
        <taxon>Dikarya</taxon>
        <taxon>Ascomycota</taxon>
        <taxon>Pezizomycotina</taxon>
        <taxon>Dothideomycetes</taxon>
        <taxon>Pleosporomycetidae</taxon>
        <taxon>Pleosporales</taxon>
        <taxon>Pleosporineae</taxon>
        <taxon>Didymellaceae</taxon>
        <taxon>Nothophoma</taxon>
    </lineage>
</organism>
<evidence type="ECO:0000256" key="3">
    <source>
        <dbReference type="ARBA" id="ARBA00022705"/>
    </source>
</evidence>
<feature type="domain" description="ORC6 first cyclin-like" evidence="7">
    <location>
        <begin position="10"/>
        <end position="84"/>
    </location>
</feature>
<dbReference type="Pfam" id="PF05460">
    <property type="entry name" value="ORC6"/>
    <property type="match status" value="1"/>
</dbReference>
<keyword evidence="4" id="KW-0238">DNA-binding</keyword>
<evidence type="ECO:0000256" key="6">
    <source>
        <dbReference type="SAM" id="MobiDB-lite"/>
    </source>
</evidence>
<keyword evidence="3" id="KW-0235">DNA replication</keyword>
<comment type="subcellular location">
    <subcellularLocation>
        <location evidence="1">Nucleus</location>
    </subcellularLocation>
</comment>
<keyword evidence="5" id="KW-0539">Nucleus</keyword>
<evidence type="ECO:0000313" key="8">
    <source>
        <dbReference type="EMBL" id="KAL1593567.1"/>
    </source>
</evidence>
<keyword evidence="9" id="KW-1185">Reference proteome</keyword>
<proteinExistence type="inferred from homology"/>
<feature type="region of interest" description="Disordered" evidence="6">
    <location>
        <begin position="84"/>
        <end position="131"/>
    </location>
</feature>
<evidence type="ECO:0000256" key="5">
    <source>
        <dbReference type="ARBA" id="ARBA00023242"/>
    </source>
</evidence>
<evidence type="ECO:0000256" key="2">
    <source>
        <dbReference type="ARBA" id="ARBA00010840"/>
    </source>
</evidence>
<evidence type="ECO:0000259" key="7">
    <source>
        <dbReference type="Pfam" id="PF05460"/>
    </source>
</evidence>
<accession>A0ABR3QN44</accession>
<dbReference type="InterPro" id="IPR008721">
    <property type="entry name" value="ORC6_cyclin_first"/>
</dbReference>
<evidence type="ECO:0000313" key="9">
    <source>
        <dbReference type="Proteomes" id="UP001521222"/>
    </source>
</evidence>
<comment type="similarity">
    <text evidence="2">Belongs to the ORC6 family.</text>
</comment>
<comment type="caution">
    <text evidence="8">The sequence shown here is derived from an EMBL/GenBank/DDBJ whole genome shotgun (WGS) entry which is preliminary data.</text>
</comment>
<sequence length="358" mass="39221">MSRASVEQALTGLVPTLNGPLPPELIDIALSLLARSRSVASSLKPDEEIARPLKARLNLPSIVSRPPCPPRVYKKLYNYLASALPDSTTPREPQTPRKNPASAPSSARATPKTPLSARKTPQTARKIDGNAGEPPAWVMPCIRVLAEKFSQPQAAPHVYAGMESISPLIARMAVAVAETPSKRPRRAASSAQAPTMAVSDTKVLALLVVVLLYVLTRMLGQSVTPEEYDERREMAIRTLLELPAAKNVTFDELLPVTEELMLEAQHEGWLQMEWFVNIGHVQDTDEMEGIESTNGTTIRPAANTSLGLRSGGSDYIGLGTMLQDATDYLGDRQRQDFKIFKADWLARYEEREKMEAGA</sequence>
<evidence type="ECO:0000256" key="4">
    <source>
        <dbReference type="ARBA" id="ARBA00023125"/>
    </source>
</evidence>
<feature type="compositionally biased region" description="Low complexity" evidence="6">
    <location>
        <begin position="96"/>
        <end position="114"/>
    </location>
</feature>
<name>A0ABR3QN44_9PLEO</name>
<dbReference type="EMBL" id="JAKIXB020000040">
    <property type="protein sequence ID" value="KAL1593567.1"/>
    <property type="molecule type" value="Genomic_DNA"/>
</dbReference>
<evidence type="ECO:0000256" key="1">
    <source>
        <dbReference type="ARBA" id="ARBA00004123"/>
    </source>
</evidence>
<protein>
    <recommendedName>
        <fullName evidence="7">ORC6 first cyclin-like domain-containing protein</fullName>
    </recommendedName>
</protein>
<gene>
    <name evidence="8" type="ORF">SLS59_009264</name>
</gene>